<keyword evidence="4" id="KW-0479">Metal-binding</keyword>
<evidence type="ECO:0000256" key="4">
    <source>
        <dbReference type="ARBA" id="ARBA00022723"/>
    </source>
</evidence>
<dbReference type="GO" id="GO:0004817">
    <property type="term" value="F:cysteine-tRNA ligase activity"/>
    <property type="evidence" value="ECO:0007669"/>
    <property type="project" value="UniProtKB-EC"/>
</dbReference>
<keyword evidence="5" id="KW-0547">Nucleotide-binding</keyword>
<comment type="caution">
    <text evidence="12">The sequence shown here is derived from an EMBL/GenBank/DDBJ whole genome shotgun (WGS) entry which is preliminary data.</text>
</comment>
<dbReference type="CDD" id="cd00672">
    <property type="entry name" value="CysRS_core"/>
    <property type="match status" value="1"/>
</dbReference>
<proteinExistence type="inferred from homology"/>
<dbReference type="GO" id="GO:0046872">
    <property type="term" value="F:metal ion binding"/>
    <property type="evidence" value="ECO:0007669"/>
    <property type="project" value="UniProtKB-KW"/>
</dbReference>
<dbReference type="AlphaFoldDB" id="A0AAV0AMQ7"/>
<evidence type="ECO:0000256" key="5">
    <source>
        <dbReference type="ARBA" id="ARBA00022741"/>
    </source>
</evidence>
<dbReference type="InterPro" id="IPR032678">
    <property type="entry name" value="tRNA-synt_1_cat_dom"/>
</dbReference>
<dbReference type="PANTHER" id="PTHR10890:SF3">
    <property type="entry name" value="CYSTEINE--TRNA LIGASE, CYTOPLASMIC"/>
    <property type="match status" value="1"/>
</dbReference>
<comment type="cofactor">
    <cofactor evidence="1">
        <name>Zn(2+)</name>
        <dbReference type="ChEBI" id="CHEBI:29105"/>
    </cofactor>
</comment>
<dbReference type="InterPro" id="IPR014729">
    <property type="entry name" value="Rossmann-like_a/b/a_fold"/>
</dbReference>
<evidence type="ECO:0000256" key="10">
    <source>
        <dbReference type="ARBA" id="ARBA00031499"/>
    </source>
</evidence>
<keyword evidence="13" id="KW-1185">Reference proteome</keyword>
<dbReference type="InterPro" id="IPR015803">
    <property type="entry name" value="Cys-tRNA-ligase"/>
</dbReference>
<dbReference type="SUPFAM" id="SSF52374">
    <property type="entry name" value="Nucleotidylyl transferase"/>
    <property type="match status" value="1"/>
</dbReference>
<dbReference type="HAMAP" id="MF_00041">
    <property type="entry name" value="Cys_tRNA_synth"/>
    <property type="match status" value="1"/>
</dbReference>
<protein>
    <recommendedName>
        <fullName evidence="2">cysteine--tRNA ligase</fullName>
        <ecNumber evidence="2">6.1.1.16</ecNumber>
    </recommendedName>
    <alternativeName>
        <fullName evidence="10">Cysteinyl-tRNA synthetase</fullName>
    </alternativeName>
</protein>
<evidence type="ECO:0000313" key="12">
    <source>
        <dbReference type="EMBL" id="CAH7668976.1"/>
    </source>
</evidence>
<evidence type="ECO:0000259" key="11">
    <source>
        <dbReference type="Pfam" id="PF01406"/>
    </source>
</evidence>
<dbReference type="Proteomes" id="UP001153365">
    <property type="component" value="Unassembled WGS sequence"/>
</dbReference>
<evidence type="ECO:0000256" key="7">
    <source>
        <dbReference type="ARBA" id="ARBA00022840"/>
    </source>
</evidence>
<dbReference type="GO" id="GO:0005524">
    <property type="term" value="F:ATP binding"/>
    <property type="evidence" value="ECO:0007669"/>
    <property type="project" value="UniProtKB-KW"/>
</dbReference>
<dbReference type="SUPFAM" id="SSF47323">
    <property type="entry name" value="Anticodon-binding domain of a subclass of class I aminoacyl-tRNA synthetases"/>
    <property type="match status" value="1"/>
</dbReference>
<keyword evidence="7" id="KW-0067">ATP-binding</keyword>
<dbReference type="InterPro" id="IPR009080">
    <property type="entry name" value="tRNAsynth_Ia_anticodon-bd"/>
</dbReference>
<organism evidence="12 13">
    <name type="scientific">Phakopsora pachyrhizi</name>
    <name type="common">Asian soybean rust disease fungus</name>
    <dbReference type="NCBI Taxonomy" id="170000"/>
    <lineage>
        <taxon>Eukaryota</taxon>
        <taxon>Fungi</taxon>
        <taxon>Dikarya</taxon>
        <taxon>Basidiomycota</taxon>
        <taxon>Pucciniomycotina</taxon>
        <taxon>Pucciniomycetes</taxon>
        <taxon>Pucciniales</taxon>
        <taxon>Phakopsoraceae</taxon>
        <taxon>Phakopsora</taxon>
    </lineage>
</organism>
<evidence type="ECO:0000256" key="2">
    <source>
        <dbReference type="ARBA" id="ARBA00012832"/>
    </source>
</evidence>
<evidence type="ECO:0000256" key="3">
    <source>
        <dbReference type="ARBA" id="ARBA00022598"/>
    </source>
</evidence>
<evidence type="ECO:0000256" key="1">
    <source>
        <dbReference type="ARBA" id="ARBA00001947"/>
    </source>
</evidence>
<dbReference type="PANTHER" id="PTHR10890">
    <property type="entry name" value="CYSTEINYL-TRNA SYNTHETASE"/>
    <property type="match status" value="1"/>
</dbReference>
<keyword evidence="8" id="KW-0648">Protein biosynthesis</keyword>
<reference evidence="12" key="1">
    <citation type="submission" date="2022-06" db="EMBL/GenBank/DDBJ databases">
        <authorList>
            <consortium name="SYNGENTA / RWTH Aachen University"/>
        </authorList>
    </citation>
    <scope>NUCLEOTIDE SEQUENCE</scope>
</reference>
<accession>A0AAV0AMQ7</accession>
<sequence>MILRSIHSTSQRILLLPTHIISHRLAGMSSSSWITPTQTAEHRKTGLKVYNSLTKSKVNFIPKDPNRVTWYNCGPTVYDASHMGHARNYVAQDILRRIVRDYFGYEVKFVMNVTDIDDKIIERARQQFLLQKLRNKSQRLSSDLLEDVSESFQMYYQKTVGKAVGEVLNYEELLEKLKNEPKWKVEISSKEEKFGMWLDSLAAAHQALNNARSSLSKSLDHSDQEAQKLINGSAEVLSKWLDNKFGSTVTDHAIFKNLAAYWEKSFFADMETLGVEPPTVITRVSDYVEAIVDYVKKIIDRGFAYVHDGSVYFDVSRFDGAQVTRDQIVFKHQYAKLQPGSKSNKKLIEEGEGALSLTPENSLPGGGGKRSTADFALWKKSKPGEPAWESEWGNGRPGWHIECSVMAGAILGDNMDIHSGGVDLMFPHHDNEMAQSEAYHNCPQWVNYFLHTGHLHIEGLKMSKSLKNFITISDALKRHSARQLRLSFLLQRWDLGMDFAESSMTEVKNQELTFNNFFAVIKALRYEKPLETKLQSITLSELGPCNPSDKLLLAEFNEAQSNLHSALCDSFNTPEAMKSVMSLVAETNKYMASKISSIRSEATEDLILISQIGAWITKILKTFGLGETKTASFKSGFTESFIGWDLLDPLEPEIMSYLLEWSVFRDEARSIARQQLNESDSSLVREQLKGLCERHYLTHCVKLKIDQADKINEAKSFFQREPQLSNLSPLLGQALLPHFKILYEFWTGLYKISESDSEKVSKDVLKLCDRLRDEQLIEVGVALDDQDDGRALLKLVSSKILIQSREEKLKAQNEKTRKQLEANRAIEVKRIEKIMRGKTKPEEMFFKKENCSEEFRKFDPDGVPTHDSYGNEISKAKRKKLLKEYENQKKLHLEYLKWLSSNNNGSKD</sequence>
<name>A0AAV0AMQ7_PHAPC</name>
<dbReference type="GO" id="GO:0006423">
    <property type="term" value="P:cysteinyl-tRNA aminoacylation"/>
    <property type="evidence" value="ECO:0007669"/>
    <property type="project" value="InterPro"/>
</dbReference>
<evidence type="ECO:0000313" key="13">
    <source>
        <dbReference type="Proteomes" id="UP001153365"/>
    </source>
</evidence>
<dbReference type="GO" id="GO:0005737">
    <property type="term" value="C:cytoplasm"/>
    <property type="evidence" value="ECO:0007669"/>
    <property type="project" value="TreeGrafter"/>
</dbReference>
<dbReference type="Pfam" id="PF01406">
    <property type="entry name" value="tRNA-synt_1e"/>
    <property type="match status" value="1"/>
</dbReference>
<dbReference type="PRINTS" id="PR00983">
    <property type="entry name" value="TRNASYNTHCYS"/>
</dbReference>
<dbReference type="InterPro" id="IPR024909">
    <property type="entry name" value="Cys-tRNA/MSH_ligase"/>
</dbReference>
<keyword evidence="9" id="KW-0030">Aminoacyl-tRNA synthetase</keyword>
<dbReference type="Gene3D" id="3.40.50.620">
    <property type="entry name" value="HUPs"/>
    <property type="match status" value="2"/>
</dbReference>
<feature type="domain" description="tRNA synthetases class I catalytic" evidence="11">
    <location>
        <begin position="62"/>
        <end position="508"/>
    </location>
</feature>
<keyword evidence="6" id="KW-0862">Zinc</keyword>
<keyword evidence="3" id="KW-0436">Ligase</keyword>
<evidence type="ECO:0000256" key="8">
    <source>
        <dbReference type="ARBA" id="ARBA00022917"/>
    </source>
</evidence>
<evidence type="ECO:0000256" key="9">
    <source>
        <dbReference type="ARBA" id="ARBA00023146"/>
    </source>
</evidence>
<dbReference type="NCBIfam" id="TIGR00435">
    <property type="entry name" value="cysS"/>
    <property type="match status" value="1"/>
</dbReference>
<dbReference type="EMBL" id="CALTRL010000629">
    <property type="protein sequence ID" value="CAH7668976.1"/>
    <property type="molecule type" value="Genomic_DNA"/>
</dbReference>
<gene>
    <name evidence="12" type="ORF">PPACK8108_LOCUS3530</name>
</gene>
<dbReference type="EC" id="6.1.1.16" evidence="2"/>
<evidence type="ECO:0000256" key="6">
    <source>
        <dbReference type="ARBA" id="ARBA00022833"/>
    </source>
</evidence>